<keyword evidence="2" id="KW-0732">Signal</keyword>
<comment type="caution">
    <text evidence="3">The sequence shown here is derived from an EMBL/GenBank/DDBJ whole genome shotgun (WGS) entry which is preliminary data.</text>
</comment>
<feature type="region of interest" description="Disordered" evidence="1">
    <location>
        <begin position="357"/>
        <end position="386"/>
    </location>
</feature>
<dbReference type="EMBL" id="JACHMF010000001">
    <property type="protein sequence ID" value="MBB4696266.1"/>
    <property type="molecule type" value="Genomic_DNA"/>
</dbReference>
<name>A0A7W7G6S1_9ACTN</name>
<proteinExistence type="predicted"/>
<dbReference type="InterPro" id="IPR011045">
    <property type="entry name" value="N2O_reductase_N"/>
</dbReference>
<evidence type="ECO:0000313" key="4">
    <source>
        <dbReference type="Proteomes" id="UP000542742"/>
    </source>
</evidence>
<sequence>MRKLRVALVAAGVACSAAVVVAIGTGSASAADTELADGRLLTVEGVPGDLLVDPLHKHVLVSDPFGGKLIVTDYRGAVVSTRTGLPGVSGLTLSADAKTLYAAVADAHAIVSFDAATVTEQVRYSVDPKIFPRTVATMGRQIWFGYDGDAAGSWAGNFGVLEPADRVLRVHDPQSDGTSFTGSPALLTSPTVPGRLIVAEASTQMNANGNLATYTIAADGTEQHQGTARFTDDFLRGAVVTADGAGLIGWKNCRLWKSAVATPHLRTPAYAETCETANSVDAGPDGRVAIGWNNFDIGTDVSIYPRGSETAAQKFVLPSTQADRGPDNVDLVAWQPDGPRLFVLSHNSEHEYRLWVANDPDPRPTATTPAPTTPAPQPKPTSTTRVPVSLTVGGQGTVSKYGSTVNLTARIGDPGLVVEIWADPWGGDLPMRLVTRAKSNSAGIVSVPVKMTRNTTVSAKFTGDAARLPKEVKATLYTEVSAKIAVTRHYKTTKPAAITYAYFRKSVSPYFATTMTAYPGRKAQFVVEMWVTDRWRPARGFSPKTTPLDKAGKSYTTLGGSHPTGQIYRARAFYSDGVNGNDNVNYMTSSAPIYFLFTN</sequence>
<dbReference type="SUPFAM" id="SSF50974">
    <property type="entry name" value="Nitrous oxide reductase, N-terminal domain"/>
    <property type="match status" value="1"/>
</dbReference>
<evidence type="ECO:0000256" key="2">
    <source>
        <dbReference type="SAM" id="SignalP"/>
    </source>
</evidence>
<reference evidence="3 4" key="1">
    <citation type="submission" date="2020-08" db="EMBL/GenBank/DDBJ databases">
        <title>Sequencing the genomes of 1000 actinobacteria strains.</title>
        <authorList>
            <person name="Klenk H.-P."/>
        </authorList>
    </citation>
    <scope>NUCLEOTIDE SEQUENCE [LARGE SCALE GENOMIC DNA]</scope>
    <source>
        <strain evidence="3 4">DSM 45518</strain>
    </source>
</reference>
<feature type="signal peptide" evidence="2">
    <location>
        <begin position="1"/>
        <end position="30"/>
    </location>
</feature>
<evidence type="ECO:0000313" key="3">
    <source>
        <dbReference type="EMBL" id="MBB4696266.1"/>
    </source>
</evidence>
<accession>A0A7W7G6S1</accession>
<dbReference type="Proteomes" id="UP000542742">
    <property type="component" value="Unassembled WGS sequence"/>
</dbReference>
<gene>
    <name evidence="3" type="ORF">BKA14_006414</name>
</gene>
<organism evidence="3 4">
    <name type="scientific">Paractinoplanes abujensis</name>
    <dbReference type="NCBI Taxonomy" id="882441"/>
    <lineage>
        <taxon>Bacteria</taxon>
        <taxon>Bacillati</taxon>
        <taxon>Actinomycetota</taxon>
        <taxon>Actinomycetes</taxon>
        <taxon>Micromonosporales</taxon>
        <taxon>Micromonosporaceae</taxon>
        <taxon>Paractinoplanes</taxon>
    </lineage>
</organism>
<protein>
    <submittedName>
        <fullName evidence="3">Uncharacterized protein</fullName>
    </submittedName>
</protein>
<keyword evidence="4" id="KW-1185">Reference proteome</keyword>
<dbReference type="RefSeq" id="WP_184954518.1">
    <property type="nucleotide sequence ID" value="NZ_BOMC01000059.1"/>
</dbReference>
<dbReference type="AlphaFoldDB" id="A0A7W7G6S1"/>
<evidence type="ECO:0000256" key="1">
    <source>
        <dbReference type="SAM" id="MobiDB-lite"/>
    </source>
</evidence>
<feature type="chain" id="PRO_5031061663" evidence="2">
    <location>
        <begin position="31"/>
        <end position="599"/>
    </location>
</feature>